<proteinExistence type="predicted"/>
<evidence type="ECO:0000313" key="2">
    <source>
        <dbReference type="EMBL" id="MCI46851.1"/>
    </source>
</evidence>
<reference evidence="2 3" key="1">
    <citation type="journal article" date="2018" name="Front. Plant Sci.">
        <title>Red Clover (Trifolium pratense) and Zigzag Clover (T. medium) - A Picture of Genomic Similarities and Differences.</title>
        <authorList>
            <person name="Dluhosova J."/>
            <person name="Istvanek J."/>
            <person name="Nedelnik J."/>
            <person name="Repkova J."/>
        </authorList>
    </citation>
    <scope>NUCLEOTIDE SEQUENCE [LARGE SCALE GENOMIC DNA]</scope>
    <source>
        <strain evidence="3">cv. 10/8</strain>
        <tissue evidence="2">Leaf</tissue>
    </source>
</reference>
<sequence>PKQSFRASASFRASYTPEPLRPSEASLLQNFRGFTASEPLKLH</sequence>
<accession>A0A392SD59</accession>
<organism evidence="2 3">
    <name type="scientific">Trifolium medium</name>
    <dbReference type="NCBI Taxonomy" id="97028"/>
    <lineage>
        <taxon>Eukaryota</taxon>
        <taxon>Viridiplantae</taxon>
        <taxon>Streptophyta</taxon>
        <taxon>Embryophyta</taxon>
        <taxon>Tracheophyta</taxon>
        <taxon>Spermatophyta</taxon>
        <taxon>Magnoliopsida</taxon>
        <taxon>eudicotyledons</taxon>
        <taxon>Gunneridae</taxon>
        <taxon>Pentapetalae</taxon>
        <taxon>rosids</taxon>
        <taxon>fabids</taxon>
        <taxon>Fabales</taxon>
        <taxon>Fabaceae</taxon>
        <taxon>Papilionoideae</taxon>
        <taxon>50 kb inversion clade</taxon>
        <taxon>NPAAA clade</taxon>
        <taxon>Hologalegina</taxon>
        <taxon>IRL clade</taxon>
        <taxon>Trifolieae</taxon>
        <taxon>Trifolium</taxon>
    </lineage>
</organism>
<dbReference type="AlphaFoldDB" id="A0A392SD59"/>
<protein>
    <submittedName>
        <fullName evidence="2">Uncharacterized protein</fullName>
    </submittedName>
</protein>
<feature type="non-terminal residue" evidence="2">
    <location>
        <position position="1"/>
    </location>
</feature>
<keyword evidence="3" id="KW-1185">Reference proteome</keyword>
<evidence type="ECO:0000256" key="1">
    <source>
        <dbReference type="SAM" id="MobiDB-lite"/>
    </source>
</evidence>
<name>A0A392SD59_9FABA</name>
<comment type="caution">
    <text evidence="2">The sequence shown here is derived from an EMBL/GenBank/DDBJ whole genome shotgun (WGS) entry which is preliminary data.</text>
</comment>
<dbReference type="Proteomes" id="UP000265520">
    <property type="component" value="Unassembled WGS sequence"/>
</dbReference>
<feature type="region of interest" description="Disordered" evidence="1">
    <location>
        <begin position="1"/>
        <end position="20"/>
    </location>
</feature>
<dbReference type="EMBL" id="LXQA010363755">
    <property type="protein sequence ID" value="MCI46851.1"/>
    <property type="molecule type" value="Genomic_DNA"/>
</dbReference>
<feature type="compositionally biased region" description="Low complexity" evidence="1">
    <location>
        <begin position="1"/>
        <end position="14"/>
    </location>
</feature>
<evidence type="ECO:0000313" key="3">
    <source>
        <dbReference type="Proteomes" id="UP000265520"/>
    </source>
</evidence>